<dbReference type="EMBL" id="MJIL01000096">
    <property type="protein sequence ID" value="OLQ70769.1"/>
    <property type="molecule type" value="Genomic_DNA"/>
</dbReference>
<sequence length="179" mass="20658">MRLLKSTVHPEIEKLEGRIFHRKAARGIILDGENILMLYTARYHDYTLPGGGIDEGEDAIQGLIRELEEETGARNIRNISAFGMYEEYRPWYKPEHDIMHMESYCFVCTIDAELGDTQLEDYEVNNGMKPVWLNIFDAIAHNEETIANSDKKGMSIERETFLLKRIAAELLPEPQRQIA</sequence>
<comment type="cofactor">
    <cofactor evidence="1">
        <name>Mg(2+)</name>
        <dbReference type="ChEBI" id="CHEBI:18420"/>
    </cofactor>
</comment>
<comment type="caution">
    <text evidence="4">The sequence shown here is derived from an EMBL/GenBank/DDBJ whole genome shotgun (WGS) entry which is preliminary data.</text>
</comment>
<accession>A0A1Q9G8U7</accession>
<dbReference type="RefSeq" id="WP_075767689.1">
    <property type="nucleotide sequence ID" value="NZ_MJIL01000096.1"/>
</dbReference>
<dbReference type="CDD" id="cd02883">
    <property type="entry name" value="NUDIX_Hydrolase"/>
    <property type="match status" value="1"/>
</dbReference>
<dbReference type="PROSITE" id="PS51462">
    <property type="entry name" value="NUDIX"/>
    <property type="match status" value="1"/>
</dbReference>
<dbReference type="PANTHER" id="PTHR43046">
    <property type="entry name" value="GDP-MANNOSE MANNOSYL HYDROLASE"/>
    <property type="match status" value="1"/>
</dbReference>
<dbReference type="PANTHER" id="PTHR43046:SF15">
    <property type="entry name" value="MUTT_NUDIX FAMILY PROTEIN"/>
    <property type="match status" value="1"/>
</dbReference>
<evidence type="ECO:0000313" key="5">
    <source>
        <dbReference type="Proteomes" id="UP000186905"/>
    </source>
</evidence>
<evidence type="ECO:0000256" key="1">
    <source>
        <dbReference type="ARBA" id="ARBA00001946"/>
    </source>
</evidence>
<gene>
    <name evidence="4" type="ORF">BIT28_15230</name>
</gene>
<name>A0A1Q9G8U7_9GAMM</name>
<keyword evidence="2" id="KW-0378">Hydrolase</keyword>
<dbReference type="Proteomes" id="UP000186905">
    <property type="component" value="Unassembled WGS sequence"/>
</dbReference>
<evidence type="ECO:0000313" key="4">
    <source>
        <dbReference type="EMBL" id="OLQ70769.1"/>
    </source>
</evidence>
<dbReference type="Pfam" id="PF00293">
    <property type="entry name" value="NUDIX"/>
    <property type="match status" value="1"/>
</dbReference>
<proteinExistence type="predicted"/>
<dbReference type="InterPro" id="IPR020084">
    <property type="entry name" value="NUDIX_hydrolase_CS"/>
</dbReference>
<feature type="domain" description="Nudix hydrolase" evidence="3">
    <location>
        <begin position="20"/>
        <end position="155"/>
    </location>
</feature>
<evidence type="ECO:0000259" key="3">
    <source>
        <dbReference type="PROSITE" id="PS51462"/>
    </source>
</evidence>
<keyword evidence="5" id="KW-1185">Reference proteome</keyword>
<dbReference type="AlphaFoldDB" id="A0A1Q9G8U7"/>
<evidence type="ECO:0000256" key="2">
    <source>
        <dbReference type="ARBA" id="ARBA00022801"/>
    </source>
</evidence>
<dbReference type="SUPFAM" id="SSF55811">
    <property type="entry name" value="Nudix"/>
    <property type="match status" value="1"/>
</dbReference>
<dbReference type="PROSITE" id="PS00893">
    <property type="entry name" value="NUDIX_BOX"/>
    <property type="match status" value="1"/>
</dbReference>
<organism evidence="4 5">
    <name type="scientific">Photobacterium proteolyticum</name>
    <dbReference type="NCBI Taxonomy" id="1903952"/>
    <lineage>
        <taxon>Bacteria</taxon>
        <taxon>Pseudomonadati</taxon>
        <taxon>Pseudomonadota</taxon>
        <taxon>Gammaproteobacteria</taxon>
        <taxon>Vibrionales</taxon>
        <taxon>Vibrionaceae</taxon>
        <taxon>Photobacterium</taxon>
    </lineage>
</organism>
<reference evidence="4 5" key="1">
    <citation type="submission" date="2016-09" db="EMBL/GenBank/DDBJ databases">
        <title>Photobacterium proteolyticum sp. nov. a protease producing bacterium isolated from ocean sediments of Laizhou Bay.</title>
        <authorList>
            <person name="Li Y."/>
        </authorList>
    </citation>
    <scope>NUCLEOTIDE SEQUENCE [LARGE SCALE GENOMIC DNA]</scope>
    <source>
        <strain evidence="4 5">13-12</strain>
    </source>
</reference>
<dbReference type="Gene3D" id="3.90.79.10">
    <property type="entry name" value="Nucleoside Triphosphate Pyrophosphohydrolase"/>
    <property type="match status" value="1"/>
</dbReference>
<dbReference type="STRING" id="1903952.BIT28_15230"/>
<protein>
    <submittedName>
        <fullName evidence="4">DNA mismatch repair protein MutT</fullName>
    </submittedName>
</protein>
<dbReference type="GO" id="GO:0016787">
    <property type="term" value="F:hydrolase activity"/>
    <property type="evidence" value="ECO:0007669"/>
    <property type="project" value="UniProtKB-KW"/>
</dbReference>
<dbReference type="OrthoDB" id="9804442at2"/>
<dbReference type="InterPro" id="IPR015797">
    <property type="entry name" value="NUDIX_hydrolase-like_dom_sf"/>
</dbReference>
<dbReference type="InterPro" id="IPR000086">
    <property type="entry name" value="NUDIX_hydrolase_dom"/>
</dbReference>